<comment type="caution">
    <text evidence="8">The sequence shown here is derived from an EMBL/GenBank/DDBJ whole genome shotgun (WGS) entry which is preliminary data.</text>
</comment>
<dbReference type="GO" id="GO:0031390">
    <property type="term" value="C:Ctf18 RFC-like complex"/>
    <property type="evidence" value="ECO:0007669"/>
    <property type="project" value="InterPro"/>
</dbReference>
<evidence type="ECO:0008006" key="10">
    <source>
        <dbReference type="Google" id="ProtNLM"/>
    </source>
</evidence>
<evidence type="ECO:0000256" key="6">
    <source>
        <dbReference type="ARBA" id="ARBA00038447"/>
    </source>
</evidence>
<comment type="similarity">
    <text evidence="6">Belongs to the CTF8 family.</text>
</comment>
<dbReference type="GO" id="GO:0003677">
    <property type="term" value="F:DNA binding"/>
    <property type="evidence" value="ECO:0007669"/>
    <property type="project" value="UniProtKB-KW"/>
</dbReference>
<organism evidence="8 9">
    <name type="scientific">Taphrina deformans (strain PYCC 5710 / ATCC 11124 / CBS 356.35 / IMI 108563 / JCM 9778 / NBRC 8474)</name>
    <name type="common">Peach leaf curl fungus</name>
    <name type="synonym">Lalaria deformans</name>
    <dbReference type="NCBI Taxonomy" id="1097556"/>
    <lineage>
        <taxon>Eukaryota</taxon>
        <taxon>Fungi</taxon>
        <taxon>Dikarya</taxon>
        <taxon>Ascomycota</taxon>
        <taxon>Taphrinomycotina</taxon>
        <taxon>Taphrinomycetes</taxon>
        <taxon>Taphrinales</taxon>
        <taxon>Taphrinaceae</taxon>
        <taxon>Taphrina</taxon>
    </lineage>
</organism>
<evidence type="ECO:0000313" key="9">
    <source>
        <dbReference type="Proteomes" id="UP000013776"/>
    </source>
</evidence>
<keyword evidence="2" id="KW-0235">DNA replication</keyword>
<gene>
    <name evidence="8" type="ORF">TAPDE_004689</name>
</gene>
<reference evidence="8 9" key="1">
    <citation type="journal article" date="2013" name="MBio">
        <title>Genome sequencing of the plant pathogen Taphrina deformans, the causal agent of peach leaf curl.</title>
        <authorList>
            <person name="Cisse O.H."/>
            <person name="Almeida J.M.G.C.F."/>
            <person name="Fonseca A."/>
            <person name="Kumar A.A."/>
            <person name="Salojaervi J."/>
            <person name="Overmyer K."/>
            <person name="Hauser P.M."/>
            <person name="Pagni M."/>
        </authorList>
    </citation>
    <scope>NUCLEOTIDE SEQUENCE [LARGE SCALE GENOMIC DNA]</scope>
    <source>
        <strain evidence="9">PYCC 5710 / ATCC 11124 / CBS 356.35 / IMI 108563 / JCM 9778 / NBRC 8474</strain>
    </source>
</reference>
<proteinExistence type="inferred from homology"/>
<name>R4XLT3_TAPDE</name>
<evidence type="ECO:0000256" key="7">
    <source>
        <dbReference type="SAM" id="MobiDB-lite"/>
    </source>
</evidence>
<keyword evidence="5" id="KW-0131">Cell cycle</keyword>
<dbReference type="PANTHER" id="PTHR28605:SF1">
    <property type="entry name" value="CHROMOSOME TRANSMISSION FIDELITY FACTOR 8"/>
    <property type="match status" value="1"/>
</dbReference>
<accession>R4XLT3</accession>
<dbReference type="GO" id="GO:0007064">
    <property type="term" value="P:mitotic sister chromatid cohesion"/>
    <property type="evidence" value="ECO:0007669"/>
    <property type="project" value="InterPro"/>
</dbReference>
<keyword evidence="4" id="KW-0539">Nucleus</keyword>
<dbReference type="VEuPathDB" id="FungiDB:TAPDE_004689"/>
<dbReference type="AlphaFoldDB" id="R4XLT3"/>
<dbReference type="GO" id="GO:0006260">
    <property type="term" value="P:DNA replication"/>
    <property type="evidence" value="ECO:0007669"/>
    <property type="project" value="UniProtKB-KW"/>
</dbReference>
<protein>
    <recommendedName>
        <fullName evidence="10">Sister chromatid cohesion protein Ctf8</fullName>
    </recommendedName>
</protein>
<evidence type="ECO:0000256" key="5">
    <source>
        <dbReference type="ARBA" id="ARBA00023306"/>
    </source>
</evidence>
<evidence type="ECO:0000256" key="4">
    <source>
        <dbReference type="ARBA" id="ARBA00023242"/>
    </source>
</evidence>
<keyword evidence="3" id="KW-0238">DNA-binding</keyword>
<evidence type="ECO:0000256" key="3">
    <source>
        <dbReference type="ARBA" id="ARBA00023125"/>
    </source>
</evidence>
<comment type="subcellular location">
    <subcellularLocation>
        <location evidence="1">Nucleus</location>
    </subcellularLocation>
</comment>
<dbReference type="STRING" id="1097556.R4XLT3"/>
<dbReference type="EMBL" id="CAHR02000216">
    <property type="protein sequence ID" value="CCG84255.1"/>
    <property type="molecule type" value="Genomic_DNA"/>
</dbReference>
<dbReference type="Pfam" id="PF09696">
    <property type="entry name" value="Ctf8"/>
    <property type="match status" value="1"/>
</dbReference>
<evidence type="ECO:0000313" key="8">
    <source>
        <dbReference type="EMBL" id="CCG84255.1"/>
    </source>
</evidence>
<evidence type="ECO:0000256" key="2">
    <source>
        <dbReference type="ARBA" id="ARBA00022705"/>
    </source>
</evidence>
<keyword evidence="9" id="KW-1185">Reference proteome</keyword>
<dbReference type="Proteomes" id="UP000013776">
    <property type="component" value="Unassembled WGS sequence"/>
</dbReference>
<feature type="region of interest" description="Disordered" evidence="7">
    <location>
        <begin position="89"/>
        <end position="115"/>
    </location>
</feature>
<dbReference type="InterPro" id="IPR018607">
    <property type="entry name" value="Ctf8"/>
</dbReference>
<dbReference type="PANTHER" id="PTHR28605">
    <property type="entry name" value="CTF8, CHROMOSOME TRANSMISSION FIDELITY FACTOR 8 HOMOLOG (S. CEREVISIAE)"/>
    <property type="match status" value="1"/>
</dbReference>
<sequence>METIISIPPIPSAPVPATSLEQNHFLRLTGTDELVFLEIQGSIARLDESEQRLGRLVHQEDGRIYLIVGYQKMEGKVVTLKTPFAVLRRKKADGARDTDEPEQGTQENGDGSGKVVEMEVVDVCRKKIYFGQRPEPMNEMETSDMA</sequence>
<evidence type="ECO:0000256" key="1">
    <source>
        <dbReference type="ARBA" id="ARBA00004123"/>
    </source>
</evidence>
<dbReference type="OrthoDB" id="121932at2759"/>